<proteinExistence type="inferred from homology"/>
<dbReference type="HAMAP" id="MF_00362">
    <property type="entry name" value="Ribosomal_uL10"/>
    <property type="match status" value="1"/>
</dbReference>
<keyword evidence="5 7" id="KW-0687">Ribonucleoprotein</keyword>
<evidence type="ECO:0000256" key="4">
    <source>
        <dbReference type="ARBA" id="ARBA00022980"/>
    </source>
</evidence>
<dbReference type="Gene3D" id="3.30.70.1730">
    <property type="match status" value="1"/>
</dbReference>
<comment type="caution">
    <text evidence="8">The sequence shown here is derived from an EMBL/GenBank/DDBJ whole genome shotgun (WGS) entry which is preliminary data.</text>
</comment>
<evidence type="ECO:0000256" key="6">
    <source>
        <dbReference type="ARBA" id="ARBA00035202"/>
    </source>
</evidence>
<name>A0ABU9UFG6_9SPIR</name>
<dbReference type="Proteomes" id="UP001466331">
    <property type="component" value="Unassembled WGS sequence"/>
</dbReference>
<evidence type="ECO:0000256" key="7">
    <source>
        <dbReference type="HAMAP-Rule" id="MF_00362"/>
    </source>
</evidence>
<evidence type="ECO:0000256" key="1">
    <source>
        <dbReference type="ARBA" id="ARBA00002633"/>
    </source>
</evidence>
<dbReference type="RefSeq" id="WP_420070182.1">
    <property type="nucleotide sequence ID" value="NZ_JBCHKQ010000005.1"/>
</dbReference>
<dbReference type="NCBIfam" id="NF000955">
    <property type="entry name" value="PRK00099.1-1"/>
    <property type="match status" value="1"/>
</dbReference>
<dbReference type="EMBL" id="JBCHKQ010000005">
    <property type="protein sequence ID" value="MEM5948730.1"/>
    <property type="molecule type" value="Genomic_DNA"/>
</dbReference>
<evidence type="ECO:0000256" key="5">
    <source>
        <dbReference type="ARBA" id="ARBA00023274"/>
    </source>
</evidence>
<dbReference type="InterPro" id="IPR047865">
    <property type="entry name" value="Ribosomal_uL10_bac_type"/>
</dbReference>
<dbReference type="InterPro" id="IPR022973">
    <property type="entry name" value="Ribosomal_uL10_bac"/>
</dbReference>
<dbReference type="SUPFAM" id="SSF160369">
    <property type="entry name" value="Ribosomal protein L10-like"/>
    <property type="match status" value="1"/>
</dbReference>
<dbReference type="CDD" id="cd05797">
    <property type="entry name" value="Ribosomal_L10"/>
    <property type="match status" value="1"/>
</dbReference>
<evidence type="ECO:0000313" key="9">
    <source>
        <dbReference type="Proteomes" id="UP001466331"/>
    </source>
</evidence>
<dbReference type="InterPro" id="IPR002363">
    <property type="entry name" value="Ribosomal_uL10_CS_bac"/>
</dbReference>
<dbReference type="GO" id="GO:0005840">
    <property type="term" value="C:ribosome"/>
    <property type="evidence" value="ECO:0007669"/>
    <property type="project" value="UniProtKB-KW"/>
</dbReference>
<reference evidence="8 9" key="1">
    <citation type="submission" date="2024-03" db="EMBL/GenBank/DDBJ databases">
        <title>Ignisphaera cupida sp. nov., a hyperthermophilic hydrolytic archaeon from a hot spring of Kamchatka, and proposal of Ignisphaeraceae fam. nov.</title>
        <authorList>
            <person name="Podosokorskaya O.A."/>
            <person name="Elcheninov A.G."/>
            <person name="Maltseva A.I."/>
            <person name="Zayulina K.S."/>
            <person name="Novikov A."/>
            <person name="Merkel A.Y."/>
        </authorList>
    </citation>
    <scope>NUCLEOTIDE SEQUENCE [LARGE SCALE GENOMIC DNA]</scope>
    <source>
        <strain evidence="8 9">38H-sp</strain>
    </source>
</reference>
<keyword evidence="9" id="KW-1185">Reference proteome</keyword>
<dbReference type="InterPro" id="IPR001790">
    <property type="entry name" value="Ribosomal_uL10"/>
</dbReference>
<organism evidence="8 9">
    <name type="scientific">Rarispira pelagica</name>
    <dbReference type="NCBI Taxonomy" id="3141764"/>
    <lineage>
        <taxon>Bacteria</taxon>
        <taxon>Pseudomonadati</taxon>
        <taxon>Spirochaetota</taxon>
        <taxon>Spirochaetia</taxon>
        <taxon>Winmispirales</taxon>
        <taxon>Winmispiraceae</taxon>
        <taxon>Rarispira</taxon>
    </lineage>
</organism>
<comment type="similarity">
    <text evidence="2 7">Belongs to the universal ribosomal protein uL10 family.</text>
</comment>
<evidence type="ECO:0000313" key="8">
    <source>
        <dbReference type="EMBL" id="MEM5948730.1"/>
    </source>
</evidence>
<keyword evidence="7" id="KW-0694">RNA-binding</keyword>
<dbReference type="InterPro" id="IPR043141">
    <property type="entry name" value="Ribosomal_uL10-like_sf"/>
</dbReference>
<gene>
    <name evidence="7 8" type="primary">rplJ</name>
    <name evidence="8" type="ORF">WKV44_09255</name>
</gene>
<sequence length="178" mass="19900">MSDYSTRVTEEKQSRVEELRELFKDGKGYIFTDYRGLTVEQITKIRNELREKNAVLKVIKNRYAKIAFSELEISDLDEILKGPTAVAIAHDDAAPVAKVLYDYVKETPVKVKAGIIEGKLFGPEEVEAFSKLPSRLELIAMLMSAMNAPAQNFVYALNGVTTKLVRTLQAVADKKSEG</sequence>
<accession>A0ABU9UFG6</accession>
<keyword evidence="3 7" id="KW-0699">rRNA-binding</keyword>
<comment type="function">
    <text evidence="1 7">Forms part of the ribosomal stalk, playing a central role in the interaction of the ribosome with GTP-bound translation factors.</text>
</comment>
<dbReference type="Pfam" id="PF00466">
    <property type="entry name" value="Ribosomal_L10"/>
    <property type="match status" value="1"/>
</dbReference>
<evidence type="ECO:0000256" key="3">
    <source>
        <dbReference type="ARBA" id="ARBA00022730"/>
    </source>
</evidence>
<evidence type="ECO:0000256" key="2">
    <source>
        <dbReference type="ARBA" id="ARBA00008889"/>
    </source>
</evidence>
<comment type="subunit">
    <text evidence="7">Part of the ribosomal stalk of the 50S ribosomal subunit. The N-terminus interacts with L11 and the large rRNA to form the base of the stalk. The C-terminus forms an elongated spine to which L12 dimers bind in a sequential fashion forming a multimeric L10(L12)X complex.</text>
</comment>
<keyword evidence="4 7" id="KW-0689">Ribosomal protein</keyword>
<protein>
    <recommendedName>
        <fullName evidence="6 7">Large ribosomal subunit protein uL10</fullName>
    </recommendedName>
</protein>
<dbReference type="Gene3D" id="6.10.250.290">
    <property type="match status" value="1"/>
</dbReference>
<dbReference type="PANTHER" id="PTHR11560">
    <property type="entry name" value="39S RIBOSOMAL PROTEIN L10, MITOCHONDRIAL"/>
    <property type="match status" value="1"/>
</dbReference>
<dbReference type="PROSITE" id="PS01109">
    <property type="entry name" value="RIBOSOMAL_L10"/>
    <property type="match status" value="1"/>
</dbReference>